<comment type="similarity">
    <text evidence="1">Belongs to the universal stress protein A family.</text>
</comment>
<evidence type="ECO:0000313" key="4">
    <source>
        <dbReference type="Proteomes" id="UP000051412"/>
    </source>
</evidence>
<dbReference type="PRINTS" id="PR01438">
    <property type="entry name" value="UNVRSLSTRESS"/>
</dbReference>
<dbReference type="InterPro" id="IPR006015">
    <property type="entry name" value="Universal_stress_UspA"/>
</dbReference>
<dbReference type="InterPro" id="IPR014729">
    <property type="entry name" value="Rossmann-like_a/b/a_fold"/>
</dbReference>
<evidence type="ECO:0000313" key="3">
    <source>
        <dbReference type="EMBL" id="KRM25298.1"/>
    </source>
</evidence>
<dbReference type="OrthoDB" id="9789668at2"/>
<dbReference type="RefSeq" id="WP_047768513.1">
    <property type="nucleotide sequence ID" value="NZ_AZGM01000129.1"/>
</dbReference>
<dbReference type="Pfam" id="PF00582">
    <property type="entry name" value="Usp"/>
    <property type="match status" value="1"/>
</dbReference>
<dbReference type="Gene3D" id="3.40.50.620">
    <property type="entry name" value="HUPs"/>
    <property type="match status" value="1"/>
</dbReference>
<dbReference type="EMBL" id="AZGM01000129">
    <property type="protein sequence ID" value="KRM25298.1"/>
    <property type="molecule type" value="Genomic_DNA"/>
</dbReference>
<accession>A0A0R1X585</accession>
<evidence type="ECO:0000259" key="2">
    <source>
        <dbReference type="Pfam" id="PF00582"/>
    </source>
</evidence>
<comment type="caution">
    <text evidence="3">The sequence shown here is derived from an EMBL/GenBank/DDBJ whole genome shotgun (WGS) entry which is preliminary data.</text>
</comment>
<organism evidence="3 4">
    <name type="scientific">Limosilactobacillus panis DSM 6035</name>
    <dbReference type="NCBI Taxonomy" id="1423782"/>
    <lineage>
        <taxon>Bacteria</taxon>
        <taxon>Bacillati</taxon>
        <taxon>Bacillota</taxon>
        <taxon>Bacilli</taxon>
        <taxon>Lactobacillales</taxon>
        <taxon>Lactobacillaceae</taxon>
        <taxon>Limosilactobacillus</taxon>
    </lineage>
</organism>
<sequence length="153" mass="16794">MADSQYKNILVASDGSKATSKVLEAGIDIAIRNHAHLDILTITQVDQLTDGYSNAVLSDEQTYDAVHRTQERMEDLKQKAVGAGVTDVSIHIRFGNPKRVIAREFPKDHHNDLIVIGATGISGMERFMVGSVTSYVNRNALSDVMVVRIAEND</sequence>
<protein>
    <submittedName>
        <fullName evidence="3">Universal stress family protein</fullName>
    </submittedName>
</protein>
<proteinExistence type="inferred from homology"/>
<dbReference type="PATRIC" id="fig|1423782.4.peg.932"/>
<keyword evidence="4" id="KW-1185">Reference proteome</keyword>
<dbReference type="CDD" id="cd00293">
    <property type="entry name" value="USP-like"/>
    <property type="match status" value="1"/>
</dbReference>
<dbReference type="SUPFAM" id="SSF52402">
    <property type="entry name" value="Adenine nucleotide alpha hydrolases-like"/>
    <property type="match status" value="1"/>
</dbReference>
<dbReference type="STRING" id="1423782.FD32_GL000902"/>
<reference evidence="3 4" key="1">
    <citation type="journal article" date="2015" name="Genome Announc.">
        <title>Expanding the biotechnology potential of lactobacilli through comparative genomics of 213 strains and associated genera.</title>
        <authorList>
            <person name="Sun Z."/>
            <person name="Harris H.M."/>
            <person name="McCann A."/>
            <person name="Guo C."/>
            <person name="Argimon S."/>
            <person name="Zhang W."/>
            <person name="Yang X."/>
            <person name="Jeffery I.B."/>
            <person name="Cooney J.C."/>
            <person name="Kagawa T.F."/>
            <person name="Liu W."/>
            <person name="Song Y."/>
            <person name="Salvetti E."/>
            <person name="Wrobel A."/>
            <person name="Rasinkangas P."/>
            <person name="Parkhill J."/>
            <person name="Rea M.C."/>
            <person name="O'Sullivan O."/>
            <person name="Ritari J."/>
            <person name="Douillard F.P."/>
            <person name="Paul Ross R."/>
            <person name="Yang R."/>
            <person name="Briner A.E."/>
            <person name="Felis G.E."/>
            <person name="de Vos W.M."/>
            <person name="Barrangou R."/>
            <person name="Klaenhammer T.R."/>
            <person name="Caufield P.W."/>
            <person name="Cui Y."/>
            <person name="Zhang H."/>
            <person name="O'Toole P.W."/>
        </authorList>
    </citation>
    <scope>NUCLEOTIDE SEQUENCE [LARGE SCALE GENOMIC DNA]</scope>
    <source>
        <strain evidence="3 4">DSM 6035</strain>
    </source>
</reference>
<dbReference type="InterPro" id="IPR006016">
    <property type="entry name" value="UspA"/>
</dbReference>
<dbReference type="Proteomes" id="UP000051412">
    <property type="component" value="Unassembled WGS sequence"/>
</dbReference>
<feature type="domain" description="UspA" evidence="2">
    <location>
        <begin position="6"/>
        <end position="148"/>
    </location>
</feature>
<gene>
    <name evidence="3" type="ORF">FD32_GL000902</name>
</gene>
<dbReference type="PANTHER" id="PTHR46268:SF6">
    <property type="entry name" value="UNIVERSAL STRESS PROTEIN UP12"/>
    <property type="match status" value="1"/>
</dbReference>
<dbReference type="AlphaFoldDB" id="A0A0R1X585"/>
<dbReference type="PANTHER" id="PTHR46268">
    <property type="entry name" value="STRESS RESPONSE PROTEIN NHAX"/>
    <property type="match status" value="1"/>
</dbReference>
<evidence type="ECO:0000256" key="1">
    <source>
        <dbReference type="ARBA" id="ARBA00008791"/>
    </source>
</evidence>
<name>A0A0R1X585_9LACO</name>